<protein>
    <submittedName>
        <fullName evidence="13">Uncharacterized protein</fullName>
    </submittedName>
</protein>
<name>A0A166NLU0_EXIGL</name>
<dbReference type="GO" id="GO:0046872">
    <property type="term" value="F:metal ion binding"/>
    <property type="evidence" value="ECO:0007669"/>
    <property type="project" value="UniProtKB-KW"/>
</dbReference>
<evidence type="ECO:0000256" key="9">
    <source>
        <dbReference type="ARBA" id="ARBA00023157"/>
    </source>
</evidence>
<evidence type="ECO:0000256" key="4">
    <source>
        <dbReference type="ARBA" id="ARBA00022723"/>
    </source>
</evidence>
<dbReference type="Pfam" id="PF22810">
    <property type="entry name" value="LPMO_AA14"/>
    <property type="match status" value="1"/>
</dbReference>
<keyword evidence="6" id="KW-0560">Oxidoreductase</keyword>
<proteinExistence type="inferred from homology"/>
<reference evidence="13 14" key="1">
    <citation type="journal article" date="2016" name="Mol. Biol. Evol.">
        <title>Comparative Genomics of Early-Diverging Mushroom-Forming Fungi Provides Insights into the Origins of Lignocellulose Decay Capabilities.</title>
        <authorList>
            <person name="Nagy L.G."/>
            <person name="Riley R."/>
            <person name="Tritt A."/>
            <person name="Adam C."/>
            <person name="Daum C."/>
            <person name="Floudas D."/>
            <person name="Sun H."/>
            <person name="Yadav J.S."/>
            <person name="Pangilinan J."/>
            <person name="Larsson K.H."/>
            <person name="Matsuura K."/>
            <person name="Barry K."/>
            <person name="Labutti K."/>
            <person name="Kuo R."/>
            <person name="Ohm R.A."/>
            <person name="Bhattacharya S.S."/>
            <person name="Shirouzu T."/>
            <person name="Yoshinaga Y."/>
            <person name="Martin F.M."/>
            <person name="Grigoriev I.V."/>
            <person name="Hibbett D.S."/>
        </authorList>
    </citation>
    <scope>NUCLEOTIDE SEQUENCE [LARGE SCALE GENOMIC DNA]</scope>
    <source>
        <strain evidence="13 14">HHB12029</strain>
    </source>
</reference>
<keyword evidence="14" id="KW-1185">Reference proteome</keyword>
<keyword evidence="7" id="KW-0186">Copper</keyword>
<comment type="cofactor">
    <cofactor evidence="1">
        <name>Cu(2+)</name>
        <dbReference type="ChEBI" id="CHEBI:29036"/>
    </cofactor>
</comment>
<evidence type="ECO:0000256" key="7">
    <source>
        <dbReference type="ARBA" id="ARBA00023008"/>
    </source>
</evidence>
<dbReference type="AlphaFoldDB" id="A0A166NLU0"/>
<evidence type="ECO:0000256" key="2">
    <source>
        <dbReference type="ARBA" id="ARBA00004613"/>
    </source>
</evidence>
<evidence type="ECO:0000313" key="13">
    <source>
        <dbReference type="EMBL" id="KZV79310.1"/>
    </source>
</evidence>
<dbReference type="STRING" id="1314781.A0A166NLU0"/>
<organism evidence="13 14">
    <name type="scientific">Exidia glandulosa HHB12029</name>
    <dbReference type="NCBI Taxonomy" id="1314781"/>
    <lineage>
        <taxon>Eukaryota</taxon>
        <taxon>Fungi</taxon>
        <taxon>Dikarya</taxon>
        <taxon>Basidiomycota</taxon>
        <taxon>Agaricomycotina</taxon>
        <taxon>Agaricomycetes</taxon>
        <taxon>Auriculariales</taxon>
        <taxon>Exidiaceae</taxon>
        <taxon>Exidia</taxon>
    </lineage>
</organism>
<accession>A0A166NLU0</accession>
<dbReference type="GO" id="GO:0005576">
    <property type="term" value="C:extracellular region"/>
    <property type="evidence" value="ECO:0007669"/>
    <property type="project" value="UniProtKB-SubCell"/>
</dbReference>
<keyword evidence="9" id="KW-1015">Disulfide bond</keyword>
<evidence type="ECO:0000256" key="5">
    <source>
        <dbReference type="ARBA" id="ARBA00022729"/>
    </source>
</evidence>
<dbReference type="InParanoid" id="A0A166NLU0"/>
<dbReference type="OrthoDB" id="2019572at2759"/>
<sequence length="331" mass="35954">MSMLRLVTFVLASVICVQAHVAAWTKGMYCRNGLSDKNEPNSGWAAVPVWNLRRDEWFMHGECRKYPPPDGEFLEIPANGHFFAELSSNRAFTHLSYNGALVTGWGDGKHHDDDYSVEKPGGFPLSGSGCIGSPNLHAKRESDAAGTVFAIAYKSDIEDIEMDELAVFTVAPNTPFKLNARYDVPNLPECPAGGCICAWGWVPNHCGQANVYMHPYRCKVTNARPDARPPARARPPVWCEGNPEGCMRGAKQMVIAHQAEGNNVVLSGKQADGSWKSPGYNAKMGFAPGAQHDIFDDPYADGEPVPTCADEIAVGDAPQAPFGIYSDALCH</sequence>
<comment type="subcellular location">
    <subcellularLocation>
        <location evidence="2">Secreted</location>
    </subcellularLocation>
</comment>
<keyword evidence="4" id="KW-0479">Metal-binding</keyword>
<dbReference type="GO" id="GO:0004497">
    <property type="term" value="F:monooxygenase activity"/>
    <property type="evidence" value="ECO:0007669"/>
    <property type="project" value="UniProtKB-KW"/>
</dbReference>
<dbReference type="EMBL" id="KV426640">
    <property type="protein sequence ID" value="KZV79310.1"/>
    <property type="molecule type" value="Genomic_DNA"/>
</dbReference>
<comment type="similarity">
    <text evidence="11">Belongs to the polysaccharide monooxygenase AA14 family.</text>
</comment>
<evidence type="ECO:0000256" key="11">
    <source>
        <dbReference type="ARBA" id="ARBA00046340"/>
    </source>
</evidence>
<gene>
    <name evidence="13" type="ORF">EXIGLDRAFT_846655</name>
</gene>
<evidence type="ECO:0000256" key="6">
    <source>
        <dbReference type="ARBA" id="ARBA00023002"/>
    </source>
</evidence>
<dbReference type="InterPro" id="IPR054497">
    <property type="entry name" value="LPMO_AA14"/>
</dbReference>
<keyword evidence="5 12" id="KW-0732">Signal</keyword>
<evidence type="ECO:0000256" key="1">
    <source>
        <dbReference type="ARBA" id="ARBA00001973"/>
    </source>
</evidence>
<evidence type="ECO:0000256" key="10">
    <source>
        <dbReference type="ARBA" id="ARBA00023180"/>
    </source>
</evidence>
<feature type="chain" id="PRO_5007877902" evidence="12">
    <location>
        <begin position="20"/>
        <end position="331"/>
    </location>
</feature>
<evidence type="ECO:0000313" key="14">
    <source>
        <dbReference type="Proteomes" id="UP000077266"/>
    </source>
</evidence>
<evidence type="ECO:0000256" key="8">
    <source>
        <dbReference type="ARBA" id="ARBA00023033"/>
    </source>
</evidence>
<keyword evidence="10" id="KW-0325">Glycoprotein</keyword>
<keyword evidence="3" id="KW-0964">Secreted</keyword>
<evidence type="ECO:0000256" key="3">
    <source>
        <dbReference type="ARBA" id="ARBA00022525"/>
    </source>
</evidence>
<feature type="signal peptide" evidence="12">
    <location>
        <begin position="1"/>
        <end position="19"/>
    </location>
</feature>
<dbReference type="Proteomes" id="UP000077266">
    <property type="component" value="Unassembled WGS sequence"/>
</dbReference>
<keyword evidence="8" id="KW-0503">Monooxygenase</keyword>
<evidence type="ECO:0000256" key="12">
    <source>
        <dbReference type="SAM" id="SignalP"/>
    </source>
</evidence>